<feature type="non-terminal residue" evidence="2">
    <location>
        <position position="135"/>
    </location>
</feature>
<gene>
    <name evidence="2" type="ORF">L9F63_009073</name>
</gene>
<feature type="compositionally biased region" description="Acidic residues" evidence="1">
    <location>
        <begin position="30"/>
        <end position="58"/>
    </location>
</feature>
<keyword evidence="3" id="KW-1185">Reference proteome</keyword>
<dbReference type="Proteomes" id="UP001233999">
    <property type="component" value="Unassembled WGS sequence"/>
</dbReference>
<reference evidence="2" key="1">
    <citation type="journal article" date="2023" name="IScience">
        <title>Live-bearing cockroach genome reveals convergent evolutionary mechanisms linked to viviparity in insects and beyond.</title>
        <authorList>
            <person name="Fouks B."/>
            <person name="Harrison M.C."/>
            <person name="Mikhailova A.A."/>
            <person name="Marchal E."/>
            <person name="English S."/>
            <person name="Carruthers M."/>
            <person name="Jennings E.C."/>
            <person name="Chiamaka E.L."/>
            <person name="Frigard R.A."/>
            <person name="Pippel M."/>
            <person name="Attardo G.M."/>
            <person name="Benoit J.B."/>
            <person name="Bornberg-Bauer E."/>
            <person name="Tobe S.S."/>
        </authorList>
    </citation>
    <scope>NUCLEOTIDE SEQUENCE</scope>
    <source>
        <strain evidence="2">Stay&amp;Tobe</strain>
    </source>
</reference>
<dbReference type="AlphaFoldDB" id="A0AAD8E1Q5"/>
<feature type="region of interest" description="Disordered" evidence="1">
    <location>
        <begin position="101"/>
        <end position="135"/>
    </location>
</feature>
<feature type="compositionally biased region" description="Basic and acidic residues" evidence="1">
    <location>
        <begin position="103"/>
        <end position="121"/>
    </location>
</feature>
<sequence>ANLKKIDDRGKRFGQVSVKYPKREVSELDSLSEEEDAMETAGERDEDLQEREEEDNVSDESGYAELMDIKQPEFSVPTGVIFSRQYRIKENYKSNFELFLTSETEKNENINKRSEGKETHSSRRRFPSSDDESSM</sequence>
<feature type="region of interest" description="Disordered" evidence="1">
    <location>
        <begin position="24"/>
        <end position="64"/>
    </location>
</feature>
<name>A0AAD8E1Q5_DIPPU</name>
<evidence type="ECO:0000313" key="2">
    <source>
        <dbReference type="EMBL" id="KAJ9573509.1"/>
    </source>
</evidence>
<reference evidence="2" key="2">
    <citation type="submission" date="2023-05" db="EMBL/GenBank/DDBJ databases">
        <authorList>
            <person name="Fouks B."/>
        </authorList>
    </citation>
    <scope>NUCLEOTIDE SEQUENCE</scope>
    <source>
        <strain evidence="2">Stay&amp;Tobe</strain>
        <tissue evidence="2">Testes</tissue>
    </source>
</reference>
<proteinExistence type="predicted"/>
<accession>A0AAD8E1Q5</accession>
<comment type="caution">
    <text evidence="2">The sequence shown here is derived from an EMBL/GenBank/DDBJ whole genome shotgun (WGS) entry which is preliminary data.</text>
</comment>
<dbReference type="EMBL" id="JASPKZ010010696">
    <property type="protein sequence ID" value="KAJ9573509.1"/>
    <property type="molecule type" value="Genomic_DNA"/>
</dbReference>
<protein>
    <submittedName>
        <fullName evidence="2">Uncharacterized protein</fullName>
    </submittedName>
</protein>
<feature type="non-terminal residue" evidence="2">
    <location>
        <position position="1"/>
    </location>
</feature>
<evidence type="ECO:0000313" key="3">
    <source>
        <dbReference type="Proteomes" id="UP001233999"/>
    </source>
</evidence>
<evidence type="ECO:0000256" key="1">
    <source>
        <dbReference type="SAM" id="MobiDB-lite"/>
    </source>
</evidence>
<organism evidence="2 3">
    <name type="scientific">Diploptera punctata</name>
    <name type="common">Pacific beetle cockroach</name>
    <dbReference type="NCBI Taxonomy" id="6984"/>
    <lineage>
        <taxon>Eukaryota</taxon>
        <taxon>Metazoa</taxon>
        <taxon>Ecdysozoa</taxon>
        <taxon>Arthropoda</taxon>
        <taxon>Hexapoda</taxon>
        <taxon>Insecta</taxon>
        <taxon>Pterygota</taxon>
        <taxon>Neoptera</taxon>
        <taxon>Polyneoptera</taxon>
        <taxon>Dictyoptera</taxon>
        <taxon>Blattodea</taxon>
        <taxon>Blaberoidea</taxon>
        <taxon>Blaberidae</taxon>
        <taxon>Diplopterinae</taxon>
        <taxon>Diploptera</taxon>
    </lineage>
</organism>